<gene>
    <name evidence="1" type="ORF">BJ970_005792</name>
</gene>
<organism evidence="1 2">
    <name type="scientific">Saccharopolyspora phatthalungensis</name>
    <dbReference type="NCBI Taxonomy" id="664693"/>
    <lineage>
        <taxon>Bacteria</taxon>
        <taxon>Bacillati</taxon>
        <taxon>Actinomycetota</taxon>
        <taxon>Actinomycetes</taxon>
        <taxon>Pseudonocardiales</taxon>
        <taxon>Pseudonocardiaceae</taxon>
        <taxon>Saccharopolyspora</taxon>
    </lineage>
</organism>
<protein>
    <submittedName>
        <fullName evidence="1">Uncharacterized protein</fullName>
    </submittedName>
</protein>
<name>A0A840QJP9_9PSEU</name>
<dbReference type="AlphaFoldDB" id="A0A840QJP9"/>
<keyword evidence="2" id="KW-1185">Reference proteome</keyword>
<sequence length="42" mass="4898">MTIIELAAHGERTWHGIKTTVDGHADVALQWLRRQRKKKEDT</sequence>
<accession>A0A840QJP9</accession>
<evidence type="ECO:0000313" key="1">
    <source>
        <dbReference type="EMBL" id="MBB5158193.1"/>
    </source>
</evidence>
<dbReference type="Proteomes" id="UP000584374">
    <property type="component" value="Unassembled WGS sequence"/>
</dbReference>
<proteinExistence type="predicted"/>
<reference evidence="1 2" key="1">
    <citation type="submission" date="2020-08" db="EMBL/GenBank/DDBJ databases">
        <title>Sequencing the genomes of 1000 actinobacteria strains.</title>
        <authorList>
            <person name="Klenk H.-P."/>
        </authorList>
    </citation>
    <scope>NUCLEOTIDE SEQUENCE [LARGE SCALE GENOMIC DNA]</scope>
    <source>
        <strain evidence="1 2">DSM 45584</strain>
    </source>
</reference>
<evidence type="ECO:0000313" key="2">
    <source>
        <dbReference type="Proteomes" id="UP000584374"/>
    </source>
</evidence>
<dbReference type="EMBL" id="JACHIW010000002">
    <property type="protein sequence ID" value="MBB5158193.1"/>
    <property type="molecule type" value="Genomic_DNA"/>
</dbReference>
<dbReference type="RefSeq" id="WP_281399640.1">
    <property type="nucleotide sequence ID" value="NZ_JACHIW010000002.1"/>
</dbReference>
<comment type="caution">
    <text evidence="1">The sequence shown here is derived from an EMBL/GenBank/DDBJ whole genome shotgun (WGS) entry which is preliminary data.</text>
</comment>